<feature type="domain" description="Glycosyltransferase subfamily 4-like N-terminal" evidence="3">
    <location>
        <begin position="17"/>
        <end position="172"/>
    </location>
</feature>
<evidence type="ECO:0000313" key="4">
    <source>
        <dbReference type="EMBL" id="WIF97813.1"/>
    </source>
</evidence>
<dbReference type="RefSeq" id="WP_231417803.1">
    <property type="nucleotide sequence ID" value="NZ_CP126446.1"/>
</dbReference>
<dbReference type="Proteomes" id="UP001236652">
    <property type="component" value="Chromosome"/>
</dbReference>
<feature type="domain" description="Glycosyl transferase family 1" evidence="2">
    <location>
        <begin position="185"/>
        <end position="296"/>
    </location>
</feature>
<dbReference type="Gene3D" id="3.40.50.2000">
    <property type="entry name" value="Glycogen Phosphorylase B"/>
    <property type="match status" value="2"/>
</dbReference>
<dbReference type="EC" id="2.4.-.-" evidence="4"/>
<dbReference type="Pfam" id="PF00534">
    <property type="entry name" value="Glycos_transf_1"/>
    <property type="match status" value="1"/>
</dbReference>
<proteinExistence type="predicted"/>
<keyword evidence="4" id="KW-0328">Glycosyltransferase</keyword>
<organism evidence="4 5">
    <name type="scientific">Pontibacillus chungwhensis</name>
    <dbReference type="NCBI Taxonomy" id="265426"/>
    <lineage>
        <taxon>Bacteria</taxon>
        <taxon>Bacillati</taxon>
        <taxon>Bacillota</taxon>
        <taxon>Bacilli</taxon>
        <taxon>Bacillales</taxon>
        <taxon>Bacillaceae</taxon>
        <taxon>Pontibacillus</taxon>
    </lineage>
</organism>
<dbReference type="PANTHER" id="PTHR46401">
    <property type="entry name" value="GLYCOSYLTRANSFERASE WBBK-RELATED"/>
    <property type="match status" value="1"/>
</dbReference>
<protein>
    <submittedName>
        <fullName evidence="4">Glycosyltransferase</fullName>
        <ecNumber evidence="4">2.4.-.-</ecNumber>
    </submittedName>
</protein>
<sequence>MKIVYVISNLKKCGPVFVLYDLVKELSKKKGLDIYIITLSSETSLSMVDDFKYLGVKIFSLDNISRFNFYKYHKKVKEVLVSIRPDLLHAFCFRSTLLISSIKYVEKYVTVHNYFNSDFKYRHGKLLGFVMERLFLSSIKNYNKVICVSYSLKEYLDEKYSLTNTFAVYNSVERYTTKTNIIDHSGEITFIMVDELTELKNNEFAIQSFVNVFGKQHRYRLKIYGVGKDFIELKNKYNKYSNIAFMGFVEDKEEIFNNAHYYISASRTESFHLSFVEALVNNIYCIVSEIPIHNEIKQLYVNSCETFDLRENDGLINPLKKIKNKNNLEIDNTNFFKCEEMANRYLSLYSQ</sequence>
<evidence type="ECO:0000259" key="3">
    <source>
        <dbReference type="Pfam" id="PF13439"/>
    </source>
</evidence>
<dbReference type="SUPFAM" id="SSF53756">
    <property type="entry name" value="UDP-Glycosyltransferase/glycogen phosphorylase"/>
    <property type="match status" value="1"/>
</dbReference>
<keyword evidence="1 4" id="KW-0808">Transferase</keyword>
<dbReference type="Pfam" id="PF13439">
    <property type="entry name" value="Glyco_transf_4"/>
    <property type="match status" value="1"/>
</dbReference>
<dbReference type="GO" id="GO:0016757">
    <property type="term" value="F:glycosyltransferase activity"/>
    <property type="evidence" value="ECO:0007669"/>
    <property type="project" value="UniProtKB-KW"/>
</dbReference>
<reference evidence="4 5" key="1">
    <citation type="submission" date="2023-05" db="EMBL/GenBank/DDBJ databases">
        <title>Comparative genomics reveals the evidence of polycyclic aromatic hydrocarbons degradation in moderately halophilic genus Pontibacillus.</title>
        <authorList>
            <person name="Yang H."/>
            <person name="Qian Z."/>
        </authorList>
    </citation>
    <scope>NUCLEOTIDE SEQUENCE [LARGE SCALE GENOMIC DNA]</scope>
    <source>
        <strain evidence="5">HN14</strain>
    </source>
</reference>
<name>A0ABY8UX91_9BACI</name>
<dbReference type="InterPro" id="IPR001296">
    <property type="entry name" value="Glyco_trans_1"/>
</dbReference>
<evidence type="ECO:0000313" key="5">
    <source>
        <dbReference type="Proteomes" id="UP001236652"/>
    </source>
</evidence>
<gene>
    <name evidence="4" type="ORF">QNI29_19130</name>
</gene>
<dbReference type="EMBL" id="CP126446">
    <property type="protein sequence ID" value="WIF97813.1"/>
    <property type="molecule type" value="Genomic_DNA"/>
</dbReference>
<accession>A0ABY8UX91</accession>
<keyword evidence="5" id="KW-1185">Reference proteome</keyword>
<dbReference type="InterPro" id="IPR028098">
    <property type="entry name" value="Glyco_trans_4-like_N"/>
</dbReference>
<evidence type="ECO:0000256" key="1">
    <source>
        <dbReference type="ARBA" id="ARBA00022679"/>
    </source>
</evidence>
<evidence type="ECO:0000259" key="2">
    <source>
        <dbReference type="Pfam" id="PF00534"/>
    </source>
</evidence>
<dbReference type="PANTHER" id="PTHR46401:SF2">
    <property type="entry name" value="GLYCOSYLTRANSFERASE WBBK-RELATED"/>
    <property type="match status" value="1"/>
</dbReference>